<gene>
    <name evidence="2" type="ORF">CBYS24578_00009703</name>
</gene>
<protein>
    <recommendedName>
        <fullName evidence="1">F-box domain-containing protein</fullName>
    </recommendedName>
</protein>
<evidence type="ECO:0000313" key="3">
    <source>
        <dbReference type="Proteomes" id="UP000754883"/>
    </source>
</evidence>
<sequence>MVAIYEILPNELLDSILAFLPLPDLEAFGLTSKHSKEVAQNRLQIQRDVYRKAATFKVDAFCQRGPVPWLAPVIQVLREPFFGTYIQNLDTDVFAADRTLAVCLKQRPGSTRRDFVPDSDWSLLQQAAQSCFADWFHVDNEPKYRELFFNSVNNLESSALLAILACHLPNLRVLTLSTECYGGMVSLPWFLRLAQSVHLSPKAPLLGGEPFTRLEHLKGDSYNGIYGLDFQSIAPFIALPSVRWLETPQNHEQGFNWPSYLPRSNVREIVLDGSSIPENVIRKFAAEGLKGPCVIRQAWTVRTDGETPSPTWNRLEIPFAGAEAEDHIVEFRLDRDPYMVPFGDPWYSNIGWEVKGGGSLLGNKPVLHAEGIYWHTPKNQ</sequence>
<proteinExistence type="predicted"/>
<evidence type="ECO:0000313" key="2">
    <source>
        <dbReference type="EMBL" id="CAH0003622.1"/>
    </source>
</evidence>
<dbReference type="OrthoDB" id="5122692at2759"/>
<feature type="domain" description="F-box" evidence="1">
    <location>
        <begin position="2"/>
        <end position="53"/>
    </location>
</feature>
<reference evidence="2" key="1">
    <citation type="submission" date="2021-10" db="EMBL/GenBank/DDBJ databases">
        <authorList>
            <person name="Piombo E."/>
        </authorList>
    </citation>
    <scope>NUCLEOTIDE SEQUENCE</scope>
</reference>
<keyword evidence="3" id="KW-1185">Reference proteome</keyword>
<dbReference type="CDD" id="cd09917">
    <property type="entry name" value="F-box_SF"/>
    <property type="match status" value="1"/>
</dbReference>
<dbReference type="EMBL" id="CABFNO020001565">
    <property type="protein sequence ID" value="CAH0003622.1"/>
    <property type="molecule type" value="Genomic_DNA"/>
</dbReference>
<dbReference type="InterPro" id="IPR036047">
    <property type="entry name" value="F-box-like_dom_sf"/>
</dbReference>
<dbReference type="AlphaFoldDB" id="A0A9N9UZF3"/>
<name>A0A9N9UZF3_9HYPO</name>
<dbReference type="SUPFAM" id="SSF81383">
    <property type="entry name" value="F-box domain"/>
    <property type="match status" value="1"/>
</dbReference>
<evidence type="ECO:0000259" key="1">
    <source>
        <dbReference type="PROSITE" id="PS50181"/>
    </source>
</evidence>
<accession>A0A9N9UZF3</accession>
<dbReference type="InterPro" id="IPR001810">
    <property type="entry name" value="F-box_dom"/>
</dbReference>
<dbReference type="Pfam" id="PF00646">
    <property type="entry name" value="F-box"/>
    <property type="match status" value="1"/>
</dbReference>
<dbReference type="Proteomes" id="UP000754883">
    <property type="component" value="Unassembled WGS sequence"/>
</dbReference>
<organism evidence="2 3">
    <name type="scientific">Clonostachys byssicola</name>
    <dbReference type="NCBI Taxonomy" id="160290"/>
    <lineage>
        <taxon>Eukaryota</taxon>
        <taxon>Fungi</taxon>
        <taxon>Dikarya</taxon>
        <taxon>Ascomycota</taxon>
        <taxon>Pezizomycotina</taxon>
        <taxon>Sordariomycetes</taxon>
        <taxon>Hypocreomycetidae</taxon>
        <taxon>Hypocreales</taxon>
        <taxon>Bionectriaceae</taxon>
        <taxon>Clonostachys</taxon>
    </lineage>
</organism>
<comment type="caution">
    <text evidence="2">The sequence shown here is derived from an EMBL/GenBank/DDBJ whole genome shotgun (WGS) entry which is preliminary data.</text>
</comment>
<dbReference type="PROSITE" id="PS50181">
    <property type="entry name" value="FBOX"/>
    <property type="match status" value="1"/>
</dbReference>